<protein>
    <submittedName>
        <fullName evidence="1">Type III secretion apparatus protein, YscD/HrpQ family</fullName>
    </submittedName>
</protein>
<dbReference type="EMBL" id="UAVU01000003">
    <property type="protein sequence ID" value="SQA96504.1"/>
    <property type="molecule type" value="Genomic_DNA"/>
</dbReference>
<reference evidence="1 2" key="1">
    <citation type="submission" date="2018-06" db="EMBL/GenBank/DDBJ databases">
        <authorList>
            <consortium name="Pathogen Informatics"/>
            <person name="Doyle S."/>
        </authorList>
    </citation>
    <scope>NUCLEOTIDE SEQUENCE [LARGE SCALE GENOMIC DNA]</scope>
    <source>
        <strain evidence="1 2">NCTC12120</strain>
    </source>
</reference>
<accession>A0A2X2SWW7</accession>
<evidence type="ECO:0000313" key="2">
    <source>
        <dbReference type="Proteomes" id="UP000251197"/>
    </source>
</evidence>
<dbReference type="AlphaFoldDB" id="A0A2X2SWW7"/>
<gene>
    <name evidence="1" type="ORF">NCTC12120_00260</name>
</gene>
<organism evidence="1 2">
    <name type="scientific">Cedecea neteri</name>
    <dbReference type="NCBI Taxonomy" id="158822"/>
    <lineage>
        <taxon>Bacteria</taxon>
        <taxon>Pseudomonadati</taxon>
        <taxon>Pseudomonadota</taxon>
        <taxon>Gammaproteobacteria</taxon>
        <taxon>Enterobacterales</taxon>
        <taxon>Enterobacteriaceae</taxon>
        <taxon>Cedecea</taxon>
    </lineage>
</organism>
<proteinExistence type="predicted"/>
<dbReference type="Proteomes" id="UP000251197">
    <property type="component" value="Unassembled WGS sequence"/>
</dbReference>
<name>A0A2X2SWW7_9ENTR</name>
<sequence>MPIVSRMVDSIRGDYQLKVALTNQTKVREAVLPFHIVQITAGPHANIVTEDGQRLFVGDERNGLRLTGITADSVQFGGKENIAVKW</sequence>
<dbReference type="STRING" id="158822.LH23_12285"/>
<evidence type="ECO:0000313" key="1">
    <source>
        <dbReference type="EMBL" id="SQA96504.1"/>
    </source>
</evidence>